<dbReference type="GO" id="GO:0005829">
    <property type="term" value="C:cytosol"/>
    <property type="evidence" value="ECO:0007669"/>
    <property type="project" value="TreeGrafter"/>
</dbReference>
<dbReference type="EMBL" id="CAKOGP040002203">
    <property type="protein sequence ID" value="CAJ1965587.1"/>
    <property type="molecule type" value="Genomic_DNA"/>
</dbReference>
<comment type="caution">
    <text evidence="3">The sequence shown here is derived from an EMBL/GenBank/DDBJ whole genome shotgun (WGS) entry which is preliminary data.</text>
</comment>
<dbReference type="PANTHER" id="PTHR10621:SF0">
    <property type="entry name" value="UV EXCISION REPAIR PROTEIN RAD23"/>
    <property type="match status" value="1"/>
</dbReference>
<feature type="domain" description="Ubiquitin-like" evidence="2">
    <location>
        <begin position="454"/>
        <end position="525"/>
    </location>
</feature>
<name>A0AAD2G783_9STRA</name>
<reference evidence="3" key="1">
    <citation type="submission" date="2023-08" db="EMBL/GenBank/DDBJ databases">
        <authorList>
            <person name="Audoor S."/>
            <person name="Bilcke G."/>
        </authorList>
    </citation>
    <scope>NUCLEOTIDE SEQUENCE</scope>
</reference>
<feature type="domain" description="Ubiquitin-like" evidence="2">
    <location>
        <begin position="379"/>
        <end position="452"/>
    </location>
</feature>
<dbReference type="GO" id="GO:0043161">
    <property type="term" value="P:proteasome-mediated ubiquitin-dependent protein catabolic process"/>
    <property type="evidence" value="ECO:0007669"/>
    <property type="project" value="TreeGrafter"/>
</dbReference>
<feature type="region of interest" description="Disordered" evidence="1">
    <location>
        <begin position="257"/>
        <end position="299"/>
    </location>
</feature>
<feature type="region of interest" description="Disordered" evidence="1">
    <location>
        <begin position="84"/>
        <end position="238"/>
    </location>
</feature>
<evidence type="ECO:0000259" key="2">
    <source>
        <dbReference type="PROSITE" id="PS50053"/>
    </source>
</evidence>
<feature type="compositionally biased region" description="Basic and acidic residues" evidence="1">
    <location>
        <begin position="104"/>
        <end position="118"/>
    </location>
</feature>
<dbReference type="CDD" id="cd17039">
    <property type="entry name" value="Ubl_ubiquitin_like"/>
    <property type="match status" value="5"/>
</dbReference>
<feature type="compositionally biased region" description="Basic and acidic residues" evidence="1">
    <location>
        <begin position="140"/>
        <end position="151"/>
    </location>
</feature>
<dbReference type="PANTHER" id="PTHR10621">
    <property type="entry name" value="UV EXCISION REPAIR PROTEIN RAD23"/>
    <property type="match status" value="1"/>
</dbReference>
<dbReference type="AlphaFoldDB" id="A0AAD2G783"/>
<organism evidence="3 4">
    <name type="scientific">Cylindrotheca closterium</name>
    <dbReference type="NCBI Taxonomy" id="2856"/>
    <lineage>
        <taxon>Eukaryota</taxon>
        <taxon>Sar</taxon>
        <taxon>Stramenopiles</taxon>
        <taxon>Ochrophyta</taxon>
        <taxon>Bacillariophyta</taxon>
        <taxon>Bacillariophyceae</taxon>
        <taxon>Bacillariophycidae</taxon>
        <taxon>Bacillariales</taxon>
        <taxon>Bacillariaceae</taxon>
        <taxon>Cylindrotheca</taxon>
    </lineage>
</organism>
<feature type="compositionally biased region" description="Basic and acidic residues" evidence="1">
    <location>
        <begin position="224"/>
        <end position="235"/>
    </location>
</feature>
<gene>
    <name evidence="3" type="ORF">CYCCA115_LOCUS21186</name>
</gene>
<proteinExistence type="predicted"/>
<feature type="domain" description="Ubiquitin-like" evidence="2">
    <location>
        <begin position="224"/>
        <end position="293"/>
    </location>
</feature>
<dbReference type="PROSITE" id="PS50053">
    <property type="entry name" value="UBIQUITIN_2"/>
    <property type="match status" value="5"/>
</dbReference>
<accession>A0AAD2G783</accession>
<dbReference type="SUPFAM" id="SSF54236">
    <property type="entry name" value="Ubiquitin-like"/>
    <property type="match status" value="5"/>
</dbReference>
<dbReference type="GO" id="GO:0005654">
    <property type="term" value="C:nucleoplasm"/>
    <property type="evidence" value="ECO:0007669"/>
    <property type="project" value="TreeGrafter"/>
</dbReference>
<evidence type="ECO:0000313" key="4">
    <source>
        <dbReference type="Proteomes" id="UP001295423"/>
    </source>
</evidence>
<evidence type="ECO:0000256" key="1">
    <source>
        <dbReference type="SAM" id="MobiDB-lite"/>
    </source>
</evidence>
<dbReference type="InterPro" id="IPR029071">
    <property type="entry name" value="Ubiquitin-like_domsf"/>
</dbReference>
<feature type="region of interest" description="Disordered" evidence="1">
    <location>
        <begin position="330"/>
        <end position="358"/>
    </location>
</feature>
<dbReference type="GO" id="GO:0043130">
    <property type="term" value="F:ubiquitin binding"/>
    <property type="evidence" value="ECO:0007669"/>
    <property type="project" value="TreeGrafter"/>
</dbReference>
<feature type="domain" description="Ubiquitin-like" evidence="2">
    <location>
        <begin position="300"/>
        <end position="376"/>
    </location>
</feature>
<protein>
    <recommendedName>
        <fullName evidence="2">Ubiquitin-like domain-containing protein</fullName>
    </recommendedName>
</protein>
<feature type="compositionally biased region" description="Basic and acidic residues" evidence="1">
    <location>
        <begin position="289"/>
        <end position="299"/>
    </location>
</feature>
<dbReference type="GO" id="GO:0070628">
    <property type="term" value="F:proteasome binding"/>
    <property type="evidence" value="ECO:0007669"/>
    <property type="project" value="TreeGrafter"/>
</dbReference>
<dbReference type="GO" id="GO:0031593">
    <property type="term" value="F:polyubiquitin modification-dependent protein binding"/>
    <property type="evidence" value="ECO:0007669"/>
    <property type="project" value="TreeGrafter"/>
</dbReference>
<keyword evidence="4" id="KW-1185">Reference proteome</keyword>
<dbReference type="InterPro" id="IPR000626">
    <property type="entry name" value="Ubiquitin-like_dom"/>
</dbReference>
<feature type="compositionally biased region" description="Pro residues" evidence="1">
    <location>
        <begin position="527"/>
        <end position="537"/>
    </location>
</feature>
<dbReference type="Gene3D" id="3.10.20.90">
    <property type="entry name" value="Phosphatidylinositol 3-kinase Catalytic Subunit, Chain A, domain 1"/>
    <property type="match status" value="5"/>
</dbReference>
<evidence type="ECO:0000313" key="3">
    <source>
        <dbReference type="EMBL" id="CAJ1965587.1"/>
    </source>
</evidence>
<feature type="domain" description="Ubiquitin-like" evidence="2">
    <location>
        <begin position="149"/>
        <end position="218"/>
    </location>
</feature>
<dbReference type="Pfam" id="PF00240">
    <property type="entry name" value="ubiquitin"/>
    <property type="match status" value="5"/>
</dbReference>
<feature type="region of interest" description="Disordered" evidence="1">
    <location>
        <begin position="487"/>
        <end position="548"/>
    </location>
</feature>
<dbReference type="SMART" id="SM00213">
    <property type="entry name" value="UBQ"/>
    <property type="match status" value="5"/>
</dbReference>
<dbReference type="Proteomes" id="UP001295423">
    <property type="component" value="Unassembled WGS sequence"/>
</dbReference>
<sequence length="697" mass="76539">MPKERSPDDVHDILNVKVGKPYRGEMVTNIEIEKPIDLPNDRCKVRRLISLESGIIVIEDTVHDRGEIYDSVGNLKPFAEIQFPDMDPSDFAAPTAGVSDEDDEAKKKKQELLREKAKAMLNKRRPSLVKPDDDEDSDDDSKPKKPEKFDIQVKLPDGTLVPMKVSPDDTIPDIKETIEDDHDIPADGQKLNLKGKPLDDPQATLEDLGIKPGDILELNPPEEMTVHVKTPDGKKLPVKVKPNETIADLKQKVEDEHDIPVGDQDLELNGEPLDDPKATLGQCGVKPGDVIDMKDPSGDMKVRVQTPDGKIVSLSVAPDDSIQKIKDQLAEQHDIPSDGTDLTFKGSPLDDPDDTLDDYGVKDGDLLVVVAAPPSDITVQVQVHTPDGKKGKKIPITLSPDATIDDLKTKLEDKHGIPKKDQILQYDGDDLDEPKKSLKDLGIADGDVVDLMPATIKVKTPDGKVLSVSVDPSKDTVPDLKKRIADKHNIPVKDQQLSFNGKPLDDDSSEPLKDLGISHGDVVDLSTPPPPSPPPKTKPSTDGTTTERVRTLGPNSVWVYPTVASAPKQGEPNNLQGVWSSPPGKDAGTDPVEVNIHPKNKEPKRSDGKNIHGQYGYINGAKPDADGVVDPANIVFYPPETKEFAPDFEQVGWWSSPESNSETHVSWRFEGSDMLYTKKQTINFLGRTMVFESEWKE</sequence>